<dbReference type="EMBL" id="JH930475">
    <property type="protein sequence ID" value="EKM52404.1"/>
    <property type="molecule type" value="Genomic_DNA"/>
</dbReference>
<dbReference type="InterPro" id="IPR007867">
    <property type="entry name" value="GMC_OxRtase_C"/>
</dbReference>
<keyword evidence="13" id="KW-1185">Reference proteome</keyword>
<dbReference type="PROSITE" id="PS00623">
    <property type="entry name" value="GMC_OXRED_1"/>
    <property type="match status" value="1"/>
</dbReference>
<dbReference type="Proteomes" id="UP000008370">
    <property type="component" value="Unassembled WGS sequence"/>
</dbReference>
<feature type="active site" description="Proton acceptor" evidence="7">
    <location>
        <position position="581"/>
    </location>
</feature>
<dbReference type="RefSeq" id="XP_007398751.1">
    <property type="nucleotide sequence ID" value="XM_007398689.1"/>
</dbReference>
<proteinExistence type="inferred from homology"/>
<dbReference type="GeneID" id="18917808"/>
<feature type="binding site" evidence="8">
    <location>
        <begin position="104"/>
        <end position="107"/>
    </location>
    <ligand>
        <name>FAD</name>
        <dbReference type="ChEBI" id="CHEBI:57692"/>
    </ligand>
</feature>
<gene>
    <name evidence="12" type="ORF">PHACADRAFT_260760</name>
</gene>
<evidence type="ECO:0000313" key="12">
    <source>
        <dbReference type="EMBL" id="EKM52404.1"/>
    </source>
</evidence>
<feature type="domain" description="Glucose-methanol-choline oxidoreductase N-terminal" evidence="10">
    <location>
        <begin position="94"/>
        <end position="117"/>
    </location>
</feature>
<dbReference type="HOGENOM" id="CLU_002865_6_0_1"/>
<evidence type="ECO:0000313" key="13">
    <source>
        <dbReference type="Proteomes" id="UP000008370"/>
    </source>
</evidence>
<dbReference type="AlphaFoldDB" id="K5W0L1"/>
<keyword evidence="3 9" id="KW-0285">Flavoprotein</keyword>
<accession>K5W0L1</accession>
<evidence type="ECO:0000256" key="8">
    <source>
        <dbReference type="PIRSR" id="PIRSR000137-2"/>
    </source>
</evidence>
<dbReference type="SUPFAM" id="SSF54373">
    <property type="entry name" value="FAD-linked reductases, C-terminal domain"/>
    <property type="match status" value="1"/>
</dbReference>
<dbReference type="GO" id="GO:0050660">
    <property type="term" value="F:flavin adenine dinucleotide binding"/>
    <property type="evidence" value="ECO:0007669"/>
    <property type="project" value="InterPro"/>
</dbReference>
<dbReference type="Pfam" id="PF00732">
    <property type="entry name" value="GMC_oxred_N"/>
    <property type="match status" value="1"/>
</dbReference>
<protein>
    <recommendedName>
        <fullName evidence="10 11">Glucose-methanol-choline oxidoreductase N-terminal domain-containing protein</fullName>
    </recommendedName>
</protein>
<dbReference type="InterPro" id="IPR000172">
    <property type="entry name" value="GMC_OxRdtase_N"/>
</dbReference>
<name>K5W0L1_PHACS</name>
<evidence type="ECO:0000256" key="3">
    <source>
        <dbReference type="ARBA" id="ARBA00022630"/>
    </source>
</evidence>
<feature type="active site" description="Proton donor" evidence="7">
    <location>
        <position position="538"/>
    </location>
</feature>
<dbReference type="PIRSF" id="PIRSF000137">
    <property type="entry name" value="Alcohol_oxidase"/>
    <property type="match status" value="1"/>
</dbReference>
<dbReference type="Pfam" id="PF05199">
    <property type="entry name" value="GMC_oxred_C"/>
    <property type="match status" value="1"/>
</dbReference>
<organism evidence="12 13">
    <name type="scientific">Phanerochaete carnosa (strain HHB-10118-sp)</name>
    <name type="common">White-rot fungus</name>
    <name type="synonym">Peniophora carnosa</name>
    <dbReference type="NCBI Taxonomy" id="650164"/>
    <lineage>
        <taxon>Eukaryota</taxon>
        <taxon>Fungi</taxon>
        <taxon>Dikarya</taxon>
        <taxon>Basidiomycota</taxon>
        <taxon>Agaricomycotina</taxon>
        <taxon>Agaricomycetes</taxon>
        <taxon>Polyporales</taxon>
        <taxon>Phanerochaetaceae</taxon>
        <taxon>Phanerochaete</taxon>
    </lineage>
</organism>
<evidence type="ECO:0000256" key="1">
    <source>
        <dbReference type="ARBA" id="ARBA00001974"/>
    </source>
</evidence>
<reference evidence="12 13" key="1">
    <citation type="journal article" date="2012" name="BMC Genomics">
        <title>Comparative genomics of the white-rot fungi, Phanerochaete carnosa and P. chrysosporium, to elucidate the genetic basis of the distinct wood types they colonize.</title>
        <authorList>
            <person name="Suzuki H."/>
            <person name="MacDonald J."/>
            <person name="Syed K."/>
            <person name="Salamov A."/>
            <person name="Hori C."/>
            <person name="Aerts A."/>
            <person name="Henrissat B."/>
            <person name="Wiebenga A."/>
            <person name="vanKuyk P.A."/>
            <person name="Barry K."/>
            <person name="Lindquist E."/>
            <person name="LaButti K."/>
            <person name="Lapidus A."/>
            <person name="Lucas S."/>
            <person name="Coutinho P."/>
            <person name="Gong Y."/>
            <person name="Samejima M."/>
            <person name="Mahadevan R."/>
            <person name="Abou-Zaid M."/>
            <person name="de Vries R.P."/>
            <person name="Igarashi K."/>
            <person name="Yadav J.S."/>
            <person name="Grigoriev I.V."/>
            <person name="Master E.R."/>
        </authorList>
    </citation>
    <scope>NUCLEOTIDE SEQUENCE [LARGE SCALE GENOMIC DNA]</scope>
    <source>
        <strain evidence="12 13">HHB-10118-sp</strain>
    </source>
</reference>
<dbReference type="Gene3D" id="3.50.50.60">
    <property type="entry name" value="FAD/NAD(P)-binding domain"/>
    <property type="match status" value="1"/>
</dbReference>
<comment type="cofactor">
    <cofactor evidence="1 8">
        <name>FAD</name>
        <dbReference type="ChEBI" id="CHEBI:57692"/>
    </cofactor>
</comment>
<comment type="similarity">
    <text evidence="2 9">Belongs to the GMC oxidoreductase family.</text>
</comment>
<dbReference type="Gene3D" id="3.30.560.10">
    <property type="entry name" value="Glucose Oxidase, domain 3"/>
    <property type="match status" value="1"/>
</dbReference>
<dbReference type="OrthoDB" id="269227at2759"/>
<evidence type="ECO:0000256" key="5">
    <source>
        <dbReference type="ARBA" id="ARBA00022827"/>
    </source>
</evidence>
<dbReference type="PANTHER" id="PTHR11552:SF201">
    <property type="entry name" value="GLUCOSE-METHANOL-CHOLINE OXIDOREDUCTASE N-TERMINAL DOMAIN-CONTAINING PROTEIN"/>
    <property type="match status" value="1"/>
</dbReference>
<dbReference type="InterPro" id="IPR036188">
    <property type="entry name" value="FAD/NAD-bd_sf"/>
</dbReference>
<evidence type="ECO:0000259" key="11">
    <source>
        <dbReference type="PROSITE" id="PS00624"/>
    </source>
</evidence>
<keyword evidence="5 8" id="KW-0274">FAD</keyword>
<dbReference type="SUPFAM" id="SSF51905">
    <property type="entry name" value="FAD/NAD(P)-binding domain"/>
    <property type="match status" value="1"/>
</dbReference>
<evidence type="ECO:0000256" key="9">
    <source>
        <dbReference type="RuleBase" id="RU003968"/>
    </source>
</evidence>
<evidence type="ECO:0000256" key="4">
    <source>
        <dbReference type="ARBA" id="ARBA00022729"/>
    </source>
</evidence>
<evidence type="ECO:0000259" key="10">
    <source>
        <dbReference type="PROSITE" id="PS00623"/>
    </source>
</evidence>
<dbReference type="GO" id="GO:0016614">
    <property type="term" value="F:oxidoreductase activity, acting on CH-OH group of donors"/>
    <property type="evidence" value="ECO:0007669"/>
    <property type="project" value="InterPro"/>
</dbReference>
<feature type="domain" description="Glucose-methanol-choline oxidoreductase N-terminal" evidence="11">
    <location>
        <begin position="284"/>
        <end position="298"/>
    </location>
</feature>
<dbReference type="InterPro" id="IPR012132">
    <property type="entry name" value="GMC_OxRdtase"/>
</dbReference>
<dbReference type="PROSITE" id="PS51257">
    <property type="entry name" value="PROKAR_LIPOPROTEIN"/>
    <property type="match status" value="1"/>
</dbReference>
<keyword evidence="4" id="KW-0732">Signal</keyword>
<dbReference type="PROSITE" id="PS00624">
    <property type="entry name" value="GMC_OXRED_2"/>
    <property type="match status" value="1"/>
</dbReference>
<dbReference type="InParanoid" id="K5W0L1"/>
<dbReference type="PANTHER" id="PTHR11552">
    <property type="entry name" value="GLUCOSE-METHANOL-CHOLINE GMC OXIDOREDUCTASE"/>
    <property type="match status" value="1"/>
</dbReference>
<keyword evidence="6" id="KW-0560">Oxidoreductase</keyword>
<evidence type="ECO:0000256" key="6">
    <source>
        <dbReference type="ARBA" id="ARBA00023002"/>
    </source>
</evidence>
<evidence type="ECO:0000256" key="2">
    <source>
        <dbReference type="ARBA" id="ARBA00010790"/>
    </source>
</evidence>
<feature type="binding site" evidence="8">
    <location>
        <position position="245"/>
    </location>
    <ligand>
        <name>FAD</name>
        <dbReference type="ChEBI" id="CHEBI:57692"/>
    </ligand>
</feature>
<evidence type="ECO:0000256" key="7">
    <source>
        <dbReference type="PIRSR" id="PIRSR000137-1"/>
    </source>
</evidence>
<sequence length="601" mass="66312">MASKLADIQDIADKTFDYIVIGGGTAGCVVASRLSEDSDVTVAVLEAGPPHLDDPIIRDSAAFLKLILDPKYDYMYTTTPQPRAGDQPVLWACGRGLGGSSLINWLVWTIPPRQDIDGIGKLGNEGWTWERFHSYQKKLQKFYPPPKNELSEFKNLYNPESVGHDGPVPISFSRDSSGAEALWQKSLAKYGVETITTSLDGNVTGTFKTVSNINPETHQRGHAAAAYLVPALDRPNLRVLTNAYVHKIVTDRSDGDVAASGVEFEHGGQPYTVFAKKEVVLSAGAIKSPHILELSGIGDRKILEPLGIEVKVDLPGVGSNVQDHVSMGFIRWKVREDQNIVTSGMLDDPAQAEKLRVALGLPDAIKMTLNGASFIPIQNISDRTDVLVRRQKEKLAQNASTYPPGLKEQHEILLQLLEDPNVPDFEILFLPFMGSFFPNPEPEKPYLNMPAILPRPHSRGTIHATSADPKANPAMDPRYYEEEIDIDIMVDGVKFMRKVAKAEPFNKIVEKEELPGPDVQTDEQICEYIRKHSTSTFHTCGSNSMLPRDKGGVVDHEFKVYGTQNIRVVDLSVLPMLTTVHPMATVFTLAEMACDVVRARP</sequence>
<dbReference type="KEGG" id="pco:PHACADRAFT_260760"/>